<name>A0ABT6VJK6_9GAMM</name>
<proteinExistence type="predicted"/>
<dbReference type="RefSeq" id="WP_282721634.1">
    <property type="nucleotide sequence ID" value="NZ_JASCQO010000035.1"/>
</dbReference>
<sequence length="374" mass="43427">MSADWVDLARRWVPRELRCAVQRHVSLTEVKRRYFARCDPLSEVTAGDVNRYGSPVRVGILKSRVQRHTHYVRACQEMGVPFRVVDIAHPDWLEHVIDSGCRLFLAWPDASLGPYARLFKDRCELLERDLGMSVVPGRIESWMYEDKVRTCDWLRVHRIPHPRTWIFFEAHQAREFARHCPLPIVFKTRFGAAACGVRIVRRRRILERLVRRAFAGGHVPAGHDRRDREWGSLLLQEYLPALREWRMVRIGDSYFGHLKGCVDGLHSGSGRVEWESPGHRQLELLHRITEAAGFRSMDIDMFETPDGTLLVNELQTVFGASVSIDQLRLDGTPGRMVRDGDGGWRFEAGDFARNACANERLRYALERYRHERIH</sequence>
<evidence type="ECO:0000313" key="1">
    <source>
        <dbReference type="EMBL" id="MDI5934163.1"/>
    </source>
</evidence>
<comment type="caution">
    <text evidence="1">The sequence shown here is derived from an EMBL/GenBank/DDBJ whole genome shotgun (WGS) entry which is preliminary data.</text>
</comment>
<dbReference type="Proteomes" id="UP001244242">
    <property type="component" value="Unassembled WGS sequence"/>
</dbReference>
<reference evidence="1 2" key="1">
    <citation type="submission" date="2023-04" db="EMBL/GenBank/DDBJ databases">
        <title>Halomonas strains isolated from rhizosphere soil.</title>
        <authorList>
            <person name="Xu L."/>
            <person name="Sun J.-Q."/>
        </authorList>
    </citation>
    <scope>NUCLEOTIDE SEQUENCE [LARGE SCALE GENOMIC DNA]</scope>
    <source>
        <strain evidence="1 2">LN1S58</strain>
    </source>
</reference>
<keyword evidence="2" id="KW-1185">Reference proteome</keyword>
<protein>
    <recommendedName>
        <fullName evidence="3">ATP-grasp domain-containing protein</fullName>
    </recommendedName>
</protein>
<dbReference type="EMBL" id="JASCQO010000035">
    <property type="protein sequence ID" value="MDI5934163.1"/>
    <property type="molecule type" value="Genomic_DNA"/>
</dbReference>
<organism evidence="1 2">
    <name type="scientific">Halomonas kalidii</name>
    <dbReference type="NCBI Taxonomy" id="3043293"/>
    <lineage>
        <taxon>Bacteria</taxon>
        <taxon>Pseudomonadati</taxon>
        <taxon>Pseudomonadota</taxon>
        <taxon>Gammaproteobacteria</taxon>
        <taxon>Oceanospirillales</taxon>
        <taxon>Halomonadaceae</taxon>
        <taxon>Halomonas</taxon>
    </lineage>
</organism>
<evidence type="ECO:0008006" key="3">
    <source>
        <dbReference type="Google" id="ProtNLM"/>
    </source>
</evidence>
<dbReference type="Gene3D" id="3.30.1490.20">
    <property type="entry name" value="ATP-grasp fold, A domain"/>
    <property type="match status" value="1"/>
</dbReference>
<gene>
    <name evidence="1" type="ORF">QLQ84_10220</name>
</gene>
<accession>A0ABT6VJK6</accession>
<dbReference type="InterPro" id="IPR013815">
    <property type="entry name" value="ATP_grasp_subdomain_1"/>
</dbReference>
<evidence type="ECO:0000313" key="2">
    <source>
        <dbReference type="Proteomes" id="UP001244242"/>
    </source>
</evidence>
<dbReference type="SUPFAM" id="SSF56059">
    <property type="entry name" value="Glutathione synthetase ATP-binding domain-like"/>
    <property type="match status" value="1"/>
</dbReference>